<dbReference type="EMBL" id="JABEBT010000046">
    <property type="protein sequence ID" value="KAF7635137.1"/>
    <property type="molecule type" value="Genomic_DNA"/>
</dbReference>
<dbReference type="AlphaFoldDB" id="A0A8S9ZNN7"/>
<evidence type="ECO:0000313" key="2">
    <source>
        <dbReference type="Proteomes" id="UP000605970"/>
    </source>
</evidence>
<sequence length="64" mass="7677">MKIVRKGLFLDKNINMYLNYIRTEKSNVNKIFLTPRGPSNNITKPNTYKRINLEKCYKLIHTYL</sequence>
<comment type="caution">
    <text evidence="1">The sequence shown here is derived from an EMBL/GenBank/DDBJ whole genome shotgun (WGS) entry which is preliminary data.</text>
</comment>
<keyword evidence="2" id="KW-1185">Reference proteome</keyword>
<gene>
    <name evidence="1" type="ORF">Mgra_00005419</name>
</gene>
<organism evidence="1 2">
    <name type="scientific">Meloidogyne graminicola</name>
    <dbReference type="NCBI Taxonomy" id="189291"/>
    <lineage>
        <taxon>Eukaryota</taxon>
        <taxon>Metazoa</taxon>
        <taxon>Ecdysozoa</taxon>
        <taxon>Nematoda</taxon>
        <taxon>Chromadorea</taxon>
        <taxon>Rhabditida</taxon>
        <taxon>Tylenchina</taxon>
        <taxon>Tylenchomorpha</taxon>
        <taxon>Tylenchoidea</taxon>
        <taxon>Meloidogynidae</taxon>
        <taxon>Meloidogyninae</taxon>
        <taxon>Meloidogyne</taxon>
    </lineage>
</organism>
<name>A0A8S9ZNN7_9BILA</name>
<protein>
    <submittedName>
        <fullName evidence="1">Uncharacterized protein</fullName>
    </submittedName>
</protein>
<accession>A0A8S9ZNN7</accession>
<dbReference type="Proteomes" id="UP000605970">
    <property type="component" value="Unassembled WGS sequence"/>
</dbReference>
<reference evidence="1" key="1">
    <citation type="journal article" date="2020" name="Ecol. Evol.">
        <title>Genome structure and content of the rice root-knot nematode (Meloidogyne graminicola).</title>
        <authorList>
            <person name="Phan N.T."/>
            <person name="Danchin E.G.J."/>
            <person name="Klopp C."/>
            <person name="Perfus-Barbeoch L."/>
            <person name="Kozlowski D.K."/>
            <person name="Koutsovoulos G.D."/>
            <person name="Lopez-Roques C."/>
            <person name="Bouchez O."/>
            <person name="Zahm M."/>
            <person name="Besnard G."/>
            <person name="Bellafiore S."/>
        </authorList>
    </citation>
    <scope>NUCLEOTIDE SEQUENCE</scope>
    <source>
        <strain evidence="1">VN-18</strain>
    </source>
</reference>
<evidence type="ECO:0000313" key="1">
    <source>
        <dbReference type="EMBL" id="KAF7635137.1"/>
    </source>
</evidence>
<proteinExistence type="predicted"/>